<proteinExistence type="inferred from homology"/>
<dbReference type="GO" id="GO:0022625">
    <property type="term" value="C:cytosolic large ribosomal subunit"/>
    <property type="evidence" value="ECO:0007669"/>
    <property type="project" value="TreeGrafter"/>
</dbReference>
<name>A0A2S0KLR3_9FIRM</name>
<evidence type="ECO:0000256" key="2">
    <source>
        <dbReference type="ARBA" id="ARBA00022980"/>
    </source>
</evidence>
<dbReference type="PANTHER" id="PTHR14413:SF16">
    <property type="entry name" value="LARGE RIBOSOMAL SUBUNIT PROTEIN BL17M"/>
    <property type="match status" value="1"/>
</dbReference>
<evidence type="ECO:0000313" key="6">
    <source>
        <dbReference type="Proteomes" id="UP000237947"/>
    </source>
</evidence>
<evidence type="ECO:0000256" key="1">
    <source>
        <dbReference type="ARBA" id="ARBA00008777"/>
    </source>
</evidence>
<dbReference type="GO" id="GO:0003735">
    <property type="term" value="F:structural constituent of ribosome"/>
    <property type="evidence" value="ECO:0007669"/>
    <property type="project" value="InterPro"/>
</dbReference>
<evidence type="ECO:0000256" key="4">
    <source>
        <dbReference type="HAMAP-Rule" id="MF_01368"/>
    </source>
</evidence>
<dbReference type="EMBL" id="CP027226">
    <property type="protein sequence ID" value="AVM41973.1"/>
    <property type="molecule type" value="Genomic_DNA"/>
</dbReference>
<dbReference type="AlphaFoldDB" id="A0A2S0KLR3"/>
<dbReference type="InterPro" id="IPR000456">
    <property type="entry name" value="Ribosomal_bL17"/>
</dbReference>
<protein>
    <recommendedName>
        <fullName evidence="4">Large ribosomal subunit protein bL17</fullName>
    </recommendedName>
</protein>
<dbReference type="Pfam" id="PF01196">
    <property type="entry name" value="Ribosomal_L17"/>
    <property type="match status" value="1"/>
</dbReference>
<sequence length="177" mass="19876">MAGYRKLGKRNDIRENILRNLTTQLIVSGQVKTTVTRAKEVQKIAEKLITSAALEADNFTTKEILVSEAKKDKDGKKVLKDAKSLAGNDFYKVERELSTKEVQVDEPSRLAARRRALNVLYRAKDEDDNQLNPVNILFNEIGPRFKGHTGGYTRIIPTGTRRGDSAEMCVLEIIDAE</sequence>
<dbReference type="GO" id="GO:0006412">
    <property type="term" value="P:translation"/>
    <property type="evidence" value="ECO:0007669"/>
    <property type="project" value="UniProtKB-UniRule"/>
</dbReference>
<dbReference type="RefSeq" id="WP_106011959.1">
    <property type="nucleotide sequence ID" value="NZ_CP027226.1"/>
</dbReference>
<dbReference type="OrthoDB" id="9809073at2"/>
<evidence type="ECO:0000256" key="3">
    <source>
        <dbReference type="ARBA" id="ARBA00023274"/>
    </source>
</evidence>
<comment type="similarity">
    <text evidence="1 4">Belongs to the bacterial ribosomal protein bL17 family.</text>
</comment>
<comment type="subunit">
    <text evidence="4">Part of the 50S ribosomal subunit. Contacts protein L32.</text>
</comment>
<gene>
    <name evidence="4" type="primary">rplQ</name>
    <name evidence="5" type="ORF">C5Q98_01390</name>
</gene>
<accession>A0A2S0KLR3</accession>
<dbReference type="PANTHER" id="PTHR14413">
    <property type="entry name" value="RIBOSOMAL PROTEIN L17"/>
    <property type="match status" value="1"/>
</dbReference>
<reference evidence="6" key="1">
    <citation type="submission" date="2018-02" db="EMBL/GenBank/DDBJ databases">
        <authorList>
            <person name="Holder M.E."/>
            <person name="Ajami N.J."/>
            <person name="Petrosino J.F."/>
        </authorList>
    </citation>
    <scope>NUCLEOTIDE SEQUENCE [LARGE SCALE GENOMIC DNA]</scope>
    <source>
        <strain evidence="6">CCUG 47711</strain>
    </source>
</reference>
<dbReference type="SUPFAM" id="SSF64263">
    <property type="entry name" value="Prokaryotic ribosomal protein L17"/>
    <property type="match status" value="1"/>
</dbReference>
<dbReference type="HAMAP" id="MF_01368">
    <property type="entry name" value="Ribosomal_bL17"/>
    <property type="match status" value="1"/>
</dbReference>
<organism evidence="5 6">
    <name type="scientific">Fastidiosipila sanguinis</name>
    <dbReference type="NCBI Taxonomy" id="236753"/>
    <lineage>
        <taxon>Bacteria</taxon>
        <taxon>Bacillati</taxon>
        <taxon>Bacillota</taxon>
        <taxon>Clostridia</taxon>
        <taxon>Eubacteriales</taxon>
        <taxon>Oscillospiraceae</taxon>
        <taxon>Fastidiosipila</taxon>
    </lineage>
</organism>
<dbReference type="Proteomes" id="UP000237947">
    <property type="component" value="Chromosome"/>
</dbReference>
<keyword evidence="3 4" id="KW-0687">Ribonucleoprotein</keyword>
<dbReference type="InterPro" id="IPR036373">
    <property type="entry name" value="Ribosomal_bL17_sf"/>
</dbReference>
<keyword evidence="2 4" id="KW-0689">Ribosomal protein</keyword>
<keyword evidence="6" id="KW-1185">Reference proteome</keyword>
<dbReference type="Gene3D" id="3.90.1030.10">
    <property type="entry name" value="Ribosomal protein L17"/>
    <property type="match status" value="1"/>
</dbReference>
<evidence type="ECO:0000313" key="5">
    <source>
        <dbReference type="EMBL" id="AVM41973.1"/>
    </source>
</evidence>
<dbReference type="KEGG" id="fsa:C5Q98_01390"/>